<protein>
    <submittedName>
        <fullName evidence="2">Uncharacterized protein</fullName>
    </submittedName>
</protein>
<sequence length="106" mass="11849">MEGGDPRQKKKKKFDHETVTSKRKHEETGGILRQPQKEIGGETKERPESAQHPHALLYKEGGGVRKLFSFVSASSHLEFTSPAIVGKAVVFSFAHTFTQKRPLASY</sequence>
<evidence type="ECO:0000256" key="1">
    <source>
        <dbReference type="SAM" id="MobiDB-lite"/>
    </source>
</evidence>
<dbReference type="KEGG" id="tbg:TbgDal_VIII2890"/>
<feature type="compositionally biased region" description="Basic and acidic residues" evidence="1">
    <location>
        <begin position="35"/>
        <end position="51"/>
    </location>
</feature>
<dbReference type="EMBL" id="FN554971">
    <property type="protein sequence ID" value="CBH13341.1"/>
    <property type="molecule type" value="Genomic_DNA"/>
</dbReference>
<reference evidence="3" key="1">
    <citation type="journal article" date="2010" name="PLoS Negl. Trop. Dis.">
        <title>The genome sequence of Trypanosoma brucei gambiense, causative agent of chronic human african trypanosomiasis.</title>
        <authorList>
            <person name="Jackson A.P."/>
            <person name="Sanders M."/>
            <person name="Berry A."/>
            <person name="McQuillan J."/>
            <person name="Aslett M.A."/>
            <person name="Quail M.A."/>
            <person name="Chukualim B."/>
            <person name="Capewell P."/>
            <person name="MacLeod A."/>
            <person name="Melville S.E."/>
            <person name="Gibson W."/>
            <person name="Barry J.D."/>
            <person name="Berriman M."/>
            <person name="Hertz-Fowler C."/>
        </authorList>
    </citation>
    <scope>NUCLEOTIDE SEQUENCE [LARGE SCALE GENOMIC DNA]</scope>
    <source>
        <strain evidence="3">MHOM/CI/86/DAL972</strain>
    </source>
</reference>
<accession>C9ZVA3</accession>
<feature type="compositionally biased region" description="Basic and acidic residues" evidence="1">
    <location>
        <begin position="14"/>
        <end position="28"/>
    </location>
</feature>
<dbReference type="AlphaFoldDB" id="C9ZVA3"/>
<gene>
    <name evidence="2" type="ORF">TbgDal_VIII2890</name>
</gene>
<dbReference type="GeneID" id="23863467"/>
<name>C9ZVA3_TRYB9</name>
<organism evidence="2 3">
    <name type="scientific">Trypanosoma brucei gambiense (strain MHOM/CI/86/DAL972)</name>
    <dbReference type="NCBI Taxonomy" id="679716"/>
    <lineage>
        <taxon>Eukaryota</taxon>
        <taxon>Discoba</taxon>
        <taxon>Euglenozoa</taxon>
        <taxon>Kinetoplastea</taxon>
        <taxon>Metakinetoplastina</taxon>
        <taxon>Trypanosomatida</taxon>
        <taxon>Trypanosomatidae</taxon>
        <taxon>Trypanosoma</taxon>
    </lineage>
</organism>
<evidence type="ECO:0000313" key="3">
    <source>
        <dbReference type="Proteomes" id="UP000002316"/>
    </source>
</evidence>
<evidence type="ECO:0000313" key="2">
    <source>
        <dbReference type="EMBL" id="CBH13341.1"/>
    </source>
</evidence>
<dbReference type="Proteomes" id="UP000002316">
    <property type="component" value="Chromosome 8"/>
</dbReference>
<proteinExistence type="predicted"/>
<dbReference type="RefSeq" id="XP_011775618.1">
    <property type="nucleotide sequence ID" value="XM_011777316.1"/>
</dbReference>
<feature type="region of interest" description="Disordered" evidence="1">
    <location>
        <begin position="1"/>
        <end position="53"/>
    </location>
</feature>